<dbReference type="AlphaFoldDB" id="A0A7J7DCX9"/>
<evidence type="ECO:0000313" key="1">
    <source>
        <dbReference type="EMBL" id="KAF5744119.1"/>
    </source>
</evidence>
<sequence>MSLNFFAKIIQYKTIRQPKAITVTQKPNCEVSSPLLLRTIGEHYKNNSNKYTKINNSIIEILWIKERMTRSSLLFSMSFRNGLKQTNGEMKPYNKQAHLYFLLKQKPMTKTIATSNEITNNQNTKKKREL</sequence>
<name>A0A7J7DCX9_TRIWF</name>
<accession>A0A7J7DCX9</accession>
<comment type="caution">
    <text evidence="1">The sequence shown here is derived from an EMBL/GenBank/DDBJ whole genome shotgun (WGS) entry which is preliminary data.</text>
</comment>
<dbReference type="InParanoid" id="A0A7J7DCX9"/>
<evidence type="ECO:0000313" key="2">
    <source>
        <dbReference type="Proteomes" id="UP000593562"/>
    </source>
</evidence>
<organism evidence="1 2">
    <name type="scientific">Tripterygium wilfordii</name>
    <name type="common">Thunder God vine</name>
    <dbReference type="NCBI Taxonomy" id="458696"/>
    <lineage>
        <taxon>Eukaryota</taxon>
        <taxon>Viridiplantae</taxon>
        <taxon>Streptophyta</taxon>
        <taxon>Embryophyta</taxon>
        <taxon>Tracheophyta</taxon>
        <taxon>Spermatophyta</taxon>
        <taxon>Magnoliopsida</taxon>
        <taxon>eudicotyledons</taxon>
        <taxon>Gunneridae</taxon>
        <taxon>Pentapetalae</taxon>
        <taxon>rosids</taxon>
        <taxon>fabids</taxon>
        <taxon>Celastrales</taxon>
        <taxon>Celastraceae</taxon>
        <taxon>Tripterygium</taxon>
    </lineage>
</organism>
<dbReference type="EMBL" id="JAAARO010000008">
    <property type="protein sequence ID" value="KAF5744119.1"/>
    <property type="molecule type" value="Genomic_DNA"/>
</dbReference>
<proteinExistence type="predicted"/>
<dbReference type="Proteomes" id="UP000593562">
    <property type="component" value="Unassembled WGS sequence"/>
</dbReference>
<protein>
    <submittedName>
        <fullName evidence="1">Uncharacterized protein</fullName>
    </submittedName>
</protein>
<gene>
    <name evidence="1" type="ORF">HS088_TW08G00712</name>
</gene>
<keyword evidence="2" id="KW-1185">Reference proteome</keyword>
<reference evidence="1 2" key="1">
    <citation type="journal article" date="2020" name="Nat. Commun.">
        <title>Genome of Tripterygium wilfordii and identification of cytochrome P450 involved in triptolide biosynthesis.</title>
        <authorList>
            <person name="Tu L."/>
            <person name="Su P."/>
            <person name="Zhang Z."/>
            <person name="Gao L."/>
            <person name="Wang J."/>
            <person name="Hu T."/>
            <person name="Zhou J."/>
            <person name="Zhang Y."/>
            <person name="Zhao Y."/>
            <person name="Liu Y."/>
            <person name="Song Y."/>
            <person name="Tong Y."/>
            <person name="Lu Y."/>
            <person name="Yang J."/>
            <person name="Xu C."/>
            <person name="Jia M."/>
            <person name="Peters R.J."/>
            <person name="Huang L."/>
            <person name="Gao W."/>
        </authorList>
    </citation>
    <scope>NUCLEOTIDE SEQUENCE [LARGE SCALE GENOMIC DNA]</scope>
    <source>
        <strain evidence="2">cv. XIE 37</strain>
        <tissue evidence="1">Leaf</tissue>
    </source>
</reference>